<evidence type="ECO:0000256" key="1">
    <source>
        <dbReference type="SAM" id="Phobius"/>
    </source>
</evidence>
<dbReference type="AlphaFoldDB" id="A0A2P5F625"/>
<protein>
    <submittedName>
        <fullName evidence="2">Uncharacterized protein</fullName>
    </submittedName>
</protein>
<sequence>MMNGRKFKEGPAIYKYGWKFFFFLTLEIVVLVALIILTTQ</sequence>
<comment type="caution">
    <text evidence="2">The sequence shown here is derived from an EMBL/GenBank/DDBJ whole genome shotgun (WGS) entry which is preliminary data.</text>
</comment>
<keyword evidence="1" id="KW-1133">Transmembrane helix</keyword>
<keyword evidence="1" id="KW-0812">Transmembrane</keyword>
<proteinExistence type="predicted"/>
<dbReference type="Proteomes" id="UP000237000">
    <property type="component" value="Unassembled WGS sequence"/>
</dbReference>
<accession>A0A2P5F625</accession>
<keyword evidence="3" id="KW-1185">Reference proteome</keyword>
<organism evidence="2 3">
    <name type="scientific">Trema orientale</name>
    <name type="common">Charcoal tree</name>
    <name type="synonym">Celtis orientalis</name>
    <dbReference type="NCBI Taxonomy" id="63057"/>
    <lineage>
        <taxon>Eukaryota</taxon>
        <taxon>Viridiplantae</taxon>
        <taxon>Streptophyta</taxon>
        <taxon>Embryophyta</taxon>
        <taxon>Tracheophyta</taxon>
        <taxon>Spermatophyta</taxon>
        <taxon>Magnoliopsida</taxon>
        <taxon>eudicotyledons</taxon>
        <taxon>Gunneridae</taxon>
        <taxon>Pentapetalae</taxon>
        <taxon>rosids</taxon>
        <taxon>fabids</taxon>
        <taxon>Rosales</taxon>
        <taxon>Cannabaceae</taxon>
        <taxon>Trema</taxon>
    </lineage>
</organism>
<evidence type="ECO:0000313" key="3">
    <source>
        <dbReference type="Proteomes" id="UP000237000"/>
    </source>
</evidence>
<keyword evidence="1" id="KW-0472">Membrane</keyword>
<feature type="transmembrane region" description="Helical" evidence="1">
    <location>
        <begin position="20"/>
        <end position="39"/>
    </location>
</feature>
<dbReference type="InParanoid" id="A0A2P5F625"/>
<evidence type="ECO:0000313" key="2">
    <source>
        <dbReference type="EMBL" id="PON93250.1"/>
    </source>
</evidence>
<dbReference type="EMBL" id="JXTC01000059">
    <property type="protein sequence ID" value="PON93250.1"/>
    <property type="molecule type" value="Genomic_DNA"/>
</dbReference>
<gene>
    <name evidence="2" type="ORF">TorRG33x02_108210</name>
</gene>
<reference evidence="3" key="1">
    <citation type="submission" date="2016-06" db="EMBL/GenBank/DDBJ databases">
        <title>Parallel loss of symbiosis genes in relatives of nitrogen-fixing non-legume Parasponia.</title>
        <authorList>
            <person name="Van Velzen R."/>
            <person name="Holmer R."/>
            <person name="Bu F."/>
            <person name="Rutten L."/>
            <person name="Van Zeijl A."/>
            <person name="Liu W."/>
            <person name="Santuari L."/>
            <person name="Cao Q."/>
            <person name="Sharma T."/>
            <person name="Shen D."/>
            <person name="Roswanjaya Y."/>
            <person name="Wardhani T."/>
            <person name="Kalhor M.S."/>
            <person name="Jansen J."/>
            <person name="Van den Hoogen J."/>
            <person name="Gungor B."/>
            <person name="Hartog M."/>
            <person name="Hontelez J."/>
            <person name="Verver J."/>
            <person name="Yang W.-C."/>
            <person name="Schijlen E."/>
            <person name="Repin R."/>
            <person name="Schilthuizen M."/>
            <person name="Schranz E."/>
            <person name="Heidstra R."/>
            <person name="Miyata K."/>
            <person name="Fedorova E."/>
            <person name="Kohlen W."/>
            <person name="Bisseling T."/>
            <person name="Smit S."/>
            <person name="Geurts R."/>
        </authorList>
    </citation>
    <scope>NUCLEOTIDE SEQUENCE [LARGE SCALE GENOMIC DNA]</scope>
    <source>
        <strain evidence="3">cv. RG33-2</strain>
    </source>
</reference>
<name>A0A2P5F625_TREOI</name>